<reference evidence="2" key="1">
    <citation type="submission" date="2021-02" db="EMBL/GenBank/DDBJ databases">
        <authorList>
            <person name="Nowell W R."/>
        </authorList>
    </citation>
    <scope>NUCLEOTIDE SEQUENCE</scope>
</reference>
<feature type="region of interest" description="Disordered" evidence="1">
    <location>
        <begin position="75"/>
        <end position="108"/>
    </location>
</feature>
<dbReference type="EMBL" id="CAJNOR010001181">
    <property type="protein sequence ID" value="CAF1092551.1"/>
    <property type="molecule type" value="Genomic_DNA"/>
</dbReference>
<sequence length="458" mass="52635">MDTTKTTAGPRSLERPKTMLLPRLQNEGTLPTITEKRSPLFKILSQDDLLSPDSNDLVQTWLFDQPEANKHVQFAREETSERQATSSPRLRNIHQQPPPPTVTASLPEIKIESKPAKPRDPYVAATTEAKFYRTTSQKALSISSAGSSILSPRTHRSPFIPSPQAHASNFFFRAPSNEVARSYISTPTTNRDRSLPLSSLDLNPSLSESDRKRFDEIRQQVPEEFDQLLPTLLHVGVILWPKRLFDNSVQLTVKERKQRQRLLSIIDKDNQETELQHHLQRLYGGVLPADDISRKHHLLRENLSFQGQLSLIKAYHDAIEDELTNHFPQWRSIPMRVLQPSSTEDASSVIRSSILTTTLRAKQNFLKNKTHSTISQLTNEDSSFPIIPDEIDDQWQKKSLVKVIEQGMLILDQTRKLGEIDAINQEVDFELQAQQCVRKYKRWIFLWSTLFTDEKYFL</sequence>
<feature type="compositionally biased region" description="Low complexity" evidence="1">
    <location>
        <begin position="195"/>
        <end position="206"/>
    </location>
</feature>
<evidence type="ECO:0000256" key="1">
    <source>
        <dbReference type="SAM" id="MobiDB-lite"/>
    </source>
</evidence>
<organism evidence="2 3">
    <name type="scientific">Adineta ricciae</name>
    <name type="common">Rotifer</name>
    <dbReference type="NCBI Taxonomy" id="249248"/>
    <lineage>
        <taxon>Eukaryota</taxon>
        <taxon>Metazoa</taxon>
        <taxon>Spiralia</taxon>
        <taxon>Gnathifera</taxon>
        <taxon>Rotifera</taxon>
        <taxon>Eurotatoria</taxon>
        <taxon>Bdelloidea</taxon>
        <taxon>Adinetida</taxon>
        <taxon>Adinetidae</taxon>
        <taxon>Adineta</taxon>
    </lineage>
</organism>
<evidence type="ECO:0000313" key="3">
    <source>
        <dbReference type="Proteomes" id="UP000663828"/>
    </source>
</evidence>
<dbReference type="Proteomes" id="UP000663828">
    <property type="component" value="Unassembled WGS sequence"/>
</dbReference>
<gene>
    <name evidence="2" type="ORF">XAT740_LOCUS17918</name>
</gene>
<proteinExistence type="predicted"/>
<comment type="caution">
    <text evidence="2">The sequence shown here is derived from an EMBL/GenBank/DDBJ whole genome shotgun (WGS) entry which is preliminary data.</text>
</comment>
<accession>A0A814NGH8</accession>
<feature type="region of interest" description="Disordered" evidence="1">
    <location>
        <begin position="186"/>
        <end position="206"/>
    </location>
</feature>
<dbReference type="AlphaFoldDB" id="A0A814NGH8"/>
<protein>
    <submittedName>
        <fullName evidence="2">Uncharacterized protein</fullName>
    </submittedName>
</protein>
<evidence type="ECO:0000313" key="2">
    <source>
        <dbReference type="EMBL" id="CAF1092551.1"/>
    </source>
</evidence>
<feature type="region of interest" description="Disordered" evidence="1">
    <location>
        <begin position="1"/>
        <end position="32"/>
    </location>
</feature>
<name>A0A814NGH8_ADIRI</name>
<keyword evidence="3" id="KW-1185">Reference proteome</keyword>
<feature type="compositionally biased region" description="Polar residues" evidence="1">
    <location>
        <begin position="82"/>
        <end position="95"/>
    </location>
</feature>